<name>A0A9P4NLA9_9PEZI</name>
<accession>A0A9P4NLA9</accession>
<protein>
    <submittedName>
        <fullName evidence="1">Uncharacterized protein</fullName>
    </submittedName>
</protein>
<dbReference type="AlphaFoldDB" id="A0A9P4NLA9"/>
<proteinExistence type="predicted"/>
<dbReference type="Proteomes" id="UP000800235">
    <property type="component" value="Unassembled WGS sequence"/>
</dbReference>
<comment type="caution">
    <text evidence="1">The sequence shown here is derived from an EMBL/GenBank/DDBJ whole genome shotgun (WGS) entry which is preliminary data.</text>
</comment>
<reference evidence="1" key="1">
    <citation type="journal article" date="2020" name="Stud. Mycol.">
        <title>101 Dothideomycetes genomes: a test case for predicting lifestyles and emergence of pathogens.</title>
        <authorList>
            <person name="Haridas S."/>
            <person name="Albert R."/>
            <person name="Binder M."/>
            <person name="Bloem J."/>
            <person name="Labutti K."/>
            <person name="Salamov A."/>
            <person name="Andreopoulos B."/>
            <person name="Baker S."/>
            <person name="Barry K."/>
            <person name="Bills G."/>
            <person name="Bluhm B."/>
            <person name="Cannon C."/>
            <person name="Castanera R."/>
            <person name="Culley D."/>
            <person name="Daum C."/>
            <person name="Ezra D."/>
            <person name="Gonzalez J."/>
            <person name="Henrissat B."/>
            <person name="Kuo A."/>
            <person name="Liang C."/>
            <person name="Lipzen A."/>
            <person name="Lutzoni F."/>
            <person name="Magnuson J."/>
            <person name="Mondo S."/>
            <person name="Nolan M."/>
            <person name="Ohm R."/>
            <person name="Pangilinan J."/>
            <person name="Park H.-J."/>
            <person name="Ramirez L."/>
            <person name="Alfaro M."/>
            <person name="Sun H."/>
            <person name="Tritt A."/>
            <person name="Yoshinaga Y."/>
            <person name="Zwiers L.-H."/>
            <person name="Turgeon B."/>
            <person name="Goodwin S."/>
            <person name="Spatafora J."/>
            <person name="Crous P."/>
            <person name="Grigoriev I."/>
        </authorList>
    </citation>
    <scope>NUCLEOTIDE SEQUENCE</scope>
    <source>
        <strain evidence="1">CBS 130266</strain>
    </source>
</reference>
<keyword evidence="2" id="KW-1185">Reference proteome</keyword>
<sequence>MFIHHGSLRELYRVAEQMEQTLIDLRLMPRTIVAPGYWMFGPREVNTNSTNEPLIKALMISGFYPNIAASFDAKMMRTLHANKATMSNQSINSINKIGGRPRGSVYTFSELSKQQGGLYMCRNTTAVSPLMVMLFGQSLKRASPTILDVDGWLQFRHDDTQHTETILKLKDSIDIVLANAFGELQKEHGEDRYLHHDPVRNKLVDLMGSLFAVDEKSYVDYLIEQAKLPQPVQPKRKNRKKGGYNKR</sequence>
<evidence type="ECO:0000313" key="1">
    <source>
        <dbReference type="EMBL" id="KAF2426273.1"/>
    </source>
</evidence>
<gene>
    <name evidence="1" type="ORF">EJ08DRAFT_376834</name>
</gene>
<dbReference type="EMBL" id="MU007065">
    <property type="protein sequence ID" value="KAF2426273.1"/>
    <property type="molecule type" value="Genomic_DNA"/>
</dbReference>
<evidence type="ECO:0000313" key="2">
    <source>
        <dbReference type="Proteomes" id="UP000800235"/>
    </source>
</evidence>
<dbReference type="OrthoDB" id="5600252at2759"/>
<organism evidence="1 2">
    <name type="scientific">Tothia fuscella</name>
    <dbReference type="NCBI Taxonomy" id="1048955"/>
    <lineage>
        <taxon>Eukaryota</taxon>
        <taxon>Fungi</taxon>
        <taxon>Dikarya</taxon>
        <taxon>Ascomycota</taxon>
        <taxon>Pezizomycotina</taxon>
        <taxon>Dothideomycetes</taxon>
        <taxon>Pleosporomycetidae</taxon>
        <taxon>Venturiales</taxon>
        <taxon>Cylindrosympodiaceae</taxon>
        <taxon>Tothia</taxon>
    </lineage>
</organism>